<sequence length="1215" mass="136959">MMAPDLNPCNDVTPPRRSTRRRLVQSTLFPHKPSEAPEANEKDDKEHEYDDDYYITKKNHKKRKSKPAKTTPPKKPSKSKQNCSPKKNGSINSVRESTLQQMLADSVQADTYVPDLRLEAKISAEENSRMYAGREMHPLFAPRKVNKRVQDVAESGSNFYTAESGVERITCGPIHVFENIQDDTSFLDWREWTFLGKTTYVNCGPESSNSSVLEGSVESLNFDKLNSPLYPVGASVSQTALPSSDQLSTQPENLQEIPPSNSTLQANEQTDLEVDISATFSGQVGVFRKSDAKPLSRFLQESMRSYYHSEGKAKDCLWTHKYKPTKAIEVCGNDEAVNILRDWLHQWHEKRYQSRKKSSIGDKIDIQDDDDDYICSRSDYDSEDNNEEDSLQNVLLITGPIGSGKSAAVYACAEEQGFEILELNASDCRNGIAVKQYFGDTLGSHGFKRLSEHNTSSQNKTTKLSPSLTLPNGKTADKMDDGVVELITVSDDEAHSPCGTSQKLLGKNNVFACDKVQTLILVEEIDILFPEDRGCIAAIQQIAETARGPIILTSNSDNHGLSDSFDRLHVSFSLPSPKELLCHLYKVCVTEGVNAHPLLLEKFIQSCDGDIRKTIMHLQFWFQSERFRKDGKAQTIYGSLPFDLEVAHQILPKIMPWDFPSELSEKIENEIAKSISIMEESSSLQGLVKEELQIHERVNDLDEQFGKTDYIEAMKMEMIKRNGSITDYSEFEIQYNAISEFSNCSGSPQASSKQHGRRKLVVMSSDSEDEGPNNGHPFDKARKRQSLEDNNESSSKIKLSENYSRTSFHKMVCSELEDSEEEHFKFSETVDDTCLSEICKSFDISCVPESTFVPETVIENEIETMSEGVSSGHLVGLPEVSTNEELIPTTFSGRKRLKKMAQNSDLLMNTEIPGSFPKDVQYFLDEKMETKIANVMDECSCVGFTLNSNFVASIPSMETDIVQKLWKELRDCRMDLRQHANSEEPGAIQLFKLADGLSNLISEADLLHNHQHTLCDIMESPMFLSDEVTSSGYDEQMMMSTFAEHGFCFYAKQIADMRLKLDHENKFDLTSEMLASTANVMALGKLSRQDLNKITNIYTEKQLEMNNPINHMQKSENRTSLSNVIQSIVPARISLSLKDVPINEYLSSLRRISRSEASRISESVQMKRRGRVRGFQHYLSRCTMLSPEDISFVSESDLYRNNSSQCPAKVESNHA</sequence>
<feature type="region of interest" description="Disordered" evidence="8">
    <location>
        <begin position="1"/>
        <end position="92"/>
    </location>
</feature>
<dbReference type="Gene3D" id="3.40.50.300">
    <property type="entry name" value="P-loop containing nucleotide triphosphate hydrolases"/>
    <property type="match status" value="1"/>
</dbReference>
<comment type="subcellular location">
    <subcellularLocation>
        <location evidence="1">Nucleus</location>
    </subcellularLocation>
</comment>
<gene>
    <name evidence="9" type="ORF">Lalb_Chr23g0271001</name>
</gene>
<organism evidence="9 10">
    <name type="scientific">Lupinus albus</name>
    <name type="common">White lupine</name>
    <name type="synonym">Lupinus termis</name>
    <dbReference type="NCBI Taxonomy" id="3870"/>
    <lineage>
        <taxon>Eukaryota</taxon>
        <taxon>Viridiplantae</taxon>
        <taxon>Streptophyta</taxon>
        <taxon>Embryophyta</taxon>
        <taxon>Tracheophyta</taxon>
        <taxon>Spermatophyta</taxon>
        <taxon>Magnoliopsida</taxon>
        <taxon>eudicotyledons</taxon>
        <taxon>Gunneridae</taxon>
        <taxon>Pentapetalae</taxon>
        <taxon>rosids</taxon>
        <taxon>fabids</taxon>
        <taxon>Fabales</taxon>
        <taxon>Fabaceae</taxon>
        <taxon>Papilionoideae</taxon>
        <taxon>50 kb inversion clade</taxon>
        <taxon>genistoids sensu lato</taxon>
        <taxon>core genistoids</taxon>
        <taxon>Genisteae</taxon>
        <taxon>Lupinus</taxon>
    </lineage>
</organism>
<evidence type="ECO:0000256" key="3">
    <source>
        <dbReference type="ARBA" id="ARBA00022741"/>
    </source>
</evidence>
<evidence type="ECO:0000256" key="2">
    <source>
        <dbReference type="ARBA" id="ARBA00006168"/>
    </source>
</evidence>
<keyword evidence="7" id="KW-0131">Cell cycle</keyword>
<dbReference type="InterPro" id="IPR027417">
    <property type="entry name" value="P-loop_NTPase"/>
</dbReference>
<evidence type="ECO:0000256" key="8">
    <source>
        <dbReference type="SAM" id="MobiDB-lite"/>
    </source>
</evidence>
<name>A0A6A4NKV6_LUPAL</name>
<proteinExistence type="inferred from homology"/>
<dbReference type="GO" id="GO:0003689">
    <property type="term" value="F:DNA clamp loader activity"/>
    <property type="evidence" value="ECO:0007669"/>
    <property type="project" value="TreeGrafter"/>
</dbReference>
<feature type="compositionally biased region" description="Basic residues" evidence="8">
    <location>
        <begin position="57"/>
        <end position="67"/>
    </location>
</feature>
<reference evidence="10" key="1">
    <citation type="journal article" date="2020" name="Nat. Commun.">
        <title>Genome sequence of the cluster root forming white lupin.</title>
        <authorList>
            <person name="Hufnagel B."/>
            <person name="Marques A."/>
            <person name="Soriano A."/>
            <person name="Marques L."/>
            <person name="Divol F."/>
            <person name="Doumas P."/>
            <person name="Sallet E."/>
            <person name="Mancinotti D."/>
            <person name="Carrere S."/>
            <person name="Marande W."/>
            <person name="Arribat S."/>
            <person name="Keller J."/>
            <person name="Huneau C."/>
            <person name="Blein T."/>
            <person name="Aime D."/>
            <person name="Laguerre M."/>
            <person name="Taylor J."/>
            <person name="Schubert V."/>
            <person name="Nelson M."/>
            <person name="Geu-Flores F."/>
            <person name="Crespi M."/>
            <person name="Gallardo-Guerrero K."/>
            <person name="Delaux P.-M."/>
            <person name="Salse J."/>
            <person name="Berges H."/>
            <person name="Guyot R."/>
            <person name="Gouzy J."/>
            <person name="Peret B."/>
        </authorList>
    </citation>
    <scope>NUCLEOTIDE SEQUENCE [LARGE SCALE GENOMIC DNA]</scope>
    <source>
        <strain evidence="10">cv. Amiga</strain>
    </source>
</reference>
<dbReference type="GO" id="GO:0005634">
    <property type="term" value="C:nucleus"/>
    <property type="evidence" value="ECO:0007669"/>
    <property type="project" value="UniProtKB-SubCell"/>
</dbReference>
<accession>A0A6A4NKV6</accession>
<feature type="compositionally biased region" description="Polar residues" evidence="8">
    <location>
        <begin position="453"/>
        <end position="472"/>
    </location>
</feature>
<dbReference type="InterPro" id="IPR004582">
    <property type="entry name" value="Checkpoint_prot_Rad17_Rad24"/>
</dbReference>
<dbReference type="GO" id="GO:0005524">
    <property type="term" value="F:ATP binding"/>
    <property type="evidence" value="ECO:0007669"/>
    <property type="project" value="UniProtKB-KW"/>
</dbReference>
<evidence type="ECO:0000256" key="1">
    <source>
        <dbReference type="ARBA" id="ARBA00004123"/>
    </source>
</evidence>
<dbReference type="PANTHER" id="PTHR12172:SF1">
    <property type="entry name" value="P-LOOP CONTAINING NUCLEOSIDE TRIPHOSPHATE HYDROLASES SUPERFAMILY PROTEIN"/>
    <property type="match status" value="1"/>
</dbReference>
<keyword evidence="5" id="KW-0067">ATP-binding</keyword>
<dbReference type="SUPFAM" id="SSF52540">
    <property type="entry name" value="P-loop containing nucleoside triphosphate hydrolases"/>
    <property type="match status" value="1"/>
</dbReference>
<evidence type="ECO:0000256" key="4">
    <source>
        <dbReference type="ARBA" id="ARBA00022763"/>
    </source>
</evidence>
<feature type="region of interest" description="Disordered" evidence="8">
    <location>
        <begin position="449"/>
        <end position="475"/>
    </location>
</feature>
<dbReference type="GO" id="GO:0006281">
    <property type="term" value="P:DNA repair"/>
    <property type="evidence" value="ECO:0007669"/>
    <property type="project" value="InterPro"/>
</dbReference>
<feature type="compositionally biased region" description="Basic and acidic residues" evidence="8">
    <location>
        <begin position="32"/>
        <end position="48"/>
    </location>
</feature>
<dbReference type="PANTHER" id="PTHR12172">
    <property type="entry name" value="CELL CYCLE CHECKPOINT PROTEIN RAD17"/>
    <property type="match status" value="1"/>
</dbReference>
<keyword evidence="6" id="KW-0539">Nucleus</keyword>
<keyword evidence="10" id="KW-1185">Reference proteome</keyword>
<evidence type="ECO:0000256" key="7">
    <source>
        <dbReference type="ARBA" id="ARBA00023306"/>
    </source>
</evidence>
<dbReference type="OrthoDB" id="9996895at2759"/>
<dbReference type="FunFam" id="1.10.8.60:FF:000116">
    <property type="entry name" value="p-loop containing nucleoside triphosphate hydrolase superfamily protein"/>
    <property type="match status" value="1"/>
</dbReference>
<dbReference type="GO" id="GO:0033314">
    <property type="term" value="P:mitotic DNA replication checkpoint signaling"/>
    <property type="evidence" value="ECO:0007669"/>
    <property type="project" value="TreeGrafter"/>
</dbReference>
<feature type="region of interest" description="Disordered" evidence="8">
    <location>
        <begin position="744"/>
        <end position="798"/>
    </location>
</feature>
<dbReference type="GO" id="GO:0003682">
    <property type="term" value="F:chromatin binding"/>
    <property type="evidence" value="ECO:0007669"/>
    <property type="project" value="TreeGrafter"/>
</dbReference>
<dbReference type="AlphaFoldDB" id="A0A6A4NKV6"/>
<dbReference type="EMBL" id="WOCE01000023">
    <property type="protein sequence ID" value="KAE9587188.1"/>
    <property type="molecule type" value="Genomic_DNA"/>
</dbReference>
<evidence type="ECO:0000256" key="6">
    <source>
        <dbReference type="ARBA" id="ARBA00023242"/>
    </source>
</evidence>
<comment type="caution">
    <text evidence="9">The sequence shown here is derived from an EMBL/GenBank/DDBJ whole genome shotgun (WGS) entry which is preliminary data.</text>
</comment>
<dbReference type="Proteomes" id="UP000447434">
    <property type="component" value="Chromosome 23"/>
</dbReference>
<keyword evidence="3" id="KW-0547">Nucleotide-binding</keyword>
<dbReference type="Gene3D" id="1.10.8.60">
    <property type="match status" value="1"/>
</dbReference>
<evidence type="ECO:0000313" key="10">
    <source>
        <dbReference type="Proteomes" id="UP000447434"/>
    </source>
</evidence>
<evidence type="ECO:0000256" key="5">
    <source>
        <dbReference type="ARBA" id="ARBA00022840"/>
    </source>
</evidence>
<keyword evidence="4" id="KW-0227">DNA damage</keyword>
<evidence type="ECO:0000313" key="9">
    <source>
        <dbReference type="EMBL" id="KAE9587188.1"/>
    </source>
</evidence>
<dbReference type="GO" id="GO:0000077">
    <property type="term" value="P:DNA damage checkpoint signaling"/>
    <property type="evidence" value="ECO:0007669"/>
    <property type="project" value="TreeGrafter"/>
</dbReference>
<comment type="similarity">
    <text evidence="2">Belongs to the rad17/RAD24 family.</text>
</comment>
<protein>
    <submittedName>
        <fullName evidence="9">Putative checkpoint protein Rad17/Rad24</fullName>
    </submittedName>
</protein>
<feature type="compositionally biased region" description="Polar residues" evidence="8">
    <location>
        <begin position="744"/>
        <end position="753"/>
    </location>
</feature>